<dbReference type="EMBL" id="JWZX01003114">
    <property type="protein sequence ID" value="KOO24219.1"/>
    <property type="molecule type" value="Genomic_DNA"/>
</dbReference>
<feature type="compositionally biased region" description="Polar residues" evidence="2">
    <location>
        <begin position="7"/>
        <end position="25"/>
    </location>
</feature>
<keyword evidence="3" id="KW-0472">Membrane</keyword>
<dbReference type="Pfam" id="PF02714">
    <property type="entry name" value="RSN1_7TM"/>
    <property type="match status" value="1"/>
</dbReference>
<evidence type="ECO:0000313" key="6">
    <source>
        <dbReference type="Proteomes" id="UP000037460"/>
    </source>
</evidence>
<feature type="transmembrane region" description="Helical" evidence="3">
    <location>
        <begin position="261"/>
        <end position="280"/>
    </location>
</feature>
<dbReference type="Proteomes" id="UP000037460">
    <property type="component" value="Unassembled WGS sequence"/>
</dbReference>
<protein>
    <recommendedName>
        <fullName evidence="4">CSC1/OSCA1-like 7TM region domain-containing protein</fullName>
    </recommendedName>
</protein>
<proteinExistence type="predicted"/>
<name>A0A0M0JCB4_9EUKA</name>
<keyword evidence="1" id="KW-0175">Coiled coil</keyword>
<dbReference type="GO" id="GO:0005227">
    <property type="term" value="F:calcium-activated cation channel activity"/>
    <property type="evidence" value="ECO:0007669"/>
    <property type="project" value="InterPro"/>
</dbReference>
<feature type="transmembrane region" description="Helical" evidence="3">
    <location>
        <begin position="605"/>
        <end position="626"/>
    </location>
</feature>
<keyword evidence="6" id="KW-1185">Reference proteome</keyword>
<dbReference type="GO" id="GO:0005886">
    <property type="term" value="C:plasma membrane"/>
    <property type="evidence" value="ECO:0007669"/>
    <property type="project" value="TreeGrafter"/>
</dbReference>
<evidence type="ECO:0000256" key="2">
    <source>
        <dbReference type="SAM" id="MobiDB-lite"/>
    </source>
</evidence>
<dbReference type="OrthoDB" id="197892at2759"/>
<keyword evidence="3" id="KW-1133">Transmembrane helix</keyword>
<feature type="transmembrane region" description="Helical" evidence="3">
    <location>
        <begin position="814"/>
        <end position="831"/>
    </location>
</feature>
<feature type="coiled-coil region" evidence="1">
    <location>
        <begin position="422"/>
        <end position="452"/>
    </location>
</feature>
<feature type="transmembrane region" description="Helical" evidence="3">
    <location>
        <begin position="646"/>
        <end position="670"/>
    </location>
</feature>
<comment type="caution">
    <text evidence="5">The sequence shown here is derived from an EMBL/GenBank/DDBJ whole genome shotgun (WGS) entry which is preliminary data.</text>
</comment>
<dbReference type="AlphaFoldDB" id="A0A0M0JCB4"/>
<evidence type="ECO:0000259" key="4">
    <source>
        <dbReference type="Pfam" id="PF02714"/>
    </source>
</evidence>
<evidence type="ECO:0000256" key="1">
    <source>
        <dbReference type="SAM" id="Coils"/>
    </source>
</evidence>
<feature type="transmembrane region" description="Helical" evidence="3">
    <location>
        <begin position="843"/>
        <end position="861"/>
    </location>
</feature>
<evidence type="ECO:0000256" key="3">
    <source>
        <dbReference type="SAM" id="Phobius"/>
    </source>
</evidence>
<accession>A0A0M0JCB4</accession>
<dbReference type="InterPro" id="IPR045122">
    <property type="entry name" value="Csc1-like"/>
</dbReference>
<feature type="transmembrane region" description="Helical" evidence="3">
    <location>
        <begin position="126"/>
        <end position="146"/>
    </location>
</feature>
<gene>
    <name evidence="5" type="ORF">Ctob_001552</name>
</gene>
<keyword evidence="3" id="KW-0812">Transmembrane</keyword>
<evidence type="ECO:0000313" key="5">
    <source>
        <dbReference type="EMBL" id="KOO24219.1"/>
    </source>
</evidence>
<feature type="domain" description="CSC1/OSCA1-like 7TM region" evidence="4">
    <location>
        <begin position="559"/>
        <end position="823"/>
    </location>
</feature>
<dbReference type="PANTHER" id="PTHR13018">
    <property type="entry name" value="PROBABLE MEMBRANE PROTEIN DUF221-RELATED"/>
    <property type="match status" value="1"/>
</dbReference>
<dbReference type="InterPro" id="IPR003864">
    <property type="entry name" value="CSC1/OSCA1-like_7TM"/>
</dbReference>
<feature type="region of interest" description="Disordered" evidence="2">
    <location>
        <begin position="1022"/>
        <end position="1047"/>
    </location>
</feature>
<feature type="transmembrane region" description="Helical" evidence="3">
    <location>
        <begin position="563"/>
        <end position="585"/>
    </location>
</feature>
<organism evidence="5 6">
    <name type="scientific">Chrysochromulina tobinii</name>
    <dbReference type="NCBI Taxonomy" id="1460289"/>
    <lineage>
        <taxon>Eukaryota</taxon>
        <taxon>Haptista</taxon>
        <taxon>Haptophyta</taxon>
        <taxon>Prymnesiophyceae</taxon>
        <taxon>Prymnesiales</taxon>
        <taxon>Chrysochromulinaceae</taxon>
        <taxon>Chrysochromulina</taxon>
    </lineage>
</organism>
<dbReference type="PANTHER" id="PTHR13018:SF5">
    <property type="entry name" value="RE44586P"/>
    <property type="match status" value="1"/>
</dbReference>
<reference evidence="6" key="1">
    <citation type="journal article" date="2015" name="PLoS Genet.">
        <title>Genome Sequence and Transcriptome Analyses of Chrysochromulina tobin: Metabolic Tools for Enhanced Algal Fitness in the Prominent Order Prymnesiales (Haptophyceae).</title>
        <authorList>
            <person name="Hovde B.T."/>
            <person name="Deodato C.R."/>
            <person name="Hunsperger H.M."/>
            <person name="Ryken S.A."/>
            <person name="Yost W."/>
            <person name="Jha R.K."/>
            <person name="Patterson J."/>
            <person name="Monnat R.J. Jr."/>
            <person name="Barlow S.B."/>
            <person name="Starkenburg S.R."/>
            <person name="Cattolico R.A."/>
        </authorList>
    </citation>
    <scope>NUCLEOTIDE SEQUENCE</scope>
    <source>
        <strain evidence="6">CCMP291</strain>
    </source>
</reference>
<feature type="transmembrane region" description="Helical" evidence="3">
    <location>
        <begin position="775"/>
        <end position="793"/>
    </location>
</feature>
<feature type="region of interest" description="Disordered" evidence="2">
    <location>
        <begin position="1"/>
        <end position="52"/>
    </location>
</feature>
<sequence>MPFVDTATDSNEPTAVTTRPSTHELTSGSSGTSKRESKRKSSSKRNTEESQIEAELLSGRLKPADRTIAYAANLMHRCVKKRVTPRGHFVDPSGVRVNIERCPWFSPIRDLAEYGCPIAVYLYLRFLVEGTVLFVAMGLVAAPLTYDLVLRNLERDNCRAAAMRDPADRTSADRATLGRCGFEGLDIRTVLPQLDQRASSLVQDHLLLAGTGSCEEYRNSPDNFTTTQIIATPSFSPFVRIRSNASFCLEGESGLVSHDGTLLLVATFVLVGMLFTAFLVRLRRMQVVASGNFKEQGAITPSRYAVLITGLDKVEYDDSKGVPSMEKRLRTDLARHGFNEADIQHIELGRDCGRELAQLRRLAEVKAQRQEFIFSRYRQQQNQEVASKQVAVEVVVPAPTRLGTVLKPLQRLLRLDKKAKDLEQIKRTRDDLHACSKELEEARAELRALSHETHRTAGHAFVIFSLEATRDRFLDLFTHELPSFGKDTPHDILVDVVRHSPTPLGPRFRFGECGNLGGVGPPLQSASWRHVHVERAPEPSDVMWENLEIDEPTRRCRHIVHTLLGVLLLVLATTSLYTTRLLQIAHAQFAADGNQDDISSKVPGFVVSTLNSVVTLVFNLIINFAIDKLTHREAHPTRSEFERHKFTRLSFFYLVNTLVVPIFVSMFTLYDPKDRNIVFFITGITQASFEGGGLVAQAYVLIISTSAAADFARYVDVPALIRRHVYGYFAERHGSQIKLNELYRPSTMQIGQIYAETFRLVAIGLCYAPLYPPSLLLTACCLFSSIYATKYGIAKWYRTPPLIGGDLMKRMRNTLSLLLLLYIAIGVFVAVERYSYLDEASPRLLGLGLLWLFLMALGPLFSRVRQCSTRLSARKGTVNTLRFDEVTRATGVIMEKYICPSASRARSAAQLEEDAFRVGFRGVFADAGKAEVLEPTESEQTSSDADESDAAALAAYFASIAERAEERAKKARHLPSTGKVDPVLGHLDGALEAINAAMSRAGGKSELSHALCISVEQQPLPSPRFELPVGGADDDEVDPIGWPKLKL</sequence>